<dbReference type="AlphaFoldDB" id="N0DY74"/>
<proteinExistence type="predicted"/>
<dbReference type="HOGENOM" id="CLU_789326_0_0_11"/>
<evidence type="ECO:0000313" key="3">
    <source>
        <dbReference type="Proteomes" id="UP000013167"/>
    </source>
</evidence>
<dbReference type="eggNOG" id="COG2842">
    <property type="taxonomic scope" value="Bacteria"/>
</dbReference>
<evidence type="ECO:0000256" key="1">
    <source>
        <dbReference type="SAM" id="MobiDB-lite"/>
    </source>
</evidence>
<dbReference type="Proteomes" id="UP000013167">
    <property type="component" value="Unassembled WGS sequence"/>
</dbReference>
<dbReference type="EMBL" id="CAIZ01000046">
    <property type="protein sequence ID" value="CCH69263.1"/>
    <property type="molecule type" value="Genomic_DNA"/>
</dbReference>
<evidence type="ECO:0000313" key="2">
    <source>
        <dbReference type="EMBL" id="CCH69263.1"/>
    </source>
</evidence>
<dbReference type="Pfam" id="PF05621">
    <property type="entry name" value="TniB"/>
    <property type="match status" value="1"/>
</dbReference>
<protein>
    <recommendedName>
        <fullName evidence="4">AAA+ ATPase domain-containing protein</fullName>
    </recommendedName>
</protein>
<feature type="compositionally biased region" description="Pro residues" evidence="1">
    <location>
        <begin position="12"/>
        <end position="23"/>
    </location>
</feature>
<dbReference type="InterPro" id="IPR008868">
    <property type="entry name" value="TniB"/>
</dbReference>
<reference evidence="2 3" key="1">
    <citation type="journal article" date="2013" name="ISME J.">
        <title>A metabolic model for members of the genus Tetrasphaera involved in enhanced biological phosphorus removal.</title>
        <authorList>
            <person name="Kristiansen R."/>
            <person name="Nguyen H.T.T."/>
            <person name="Saunders A.M."/>
            <person name="Nielsen J.L."/>
            <person name="Wimmer R."/>
            <person name="Le V.Q."/>
            <person name="McIlroy S.J."/>
            <person name="Petrovski S."/>
            <person name="Seviour R.J."/>
            <person name="Calteau A."/>
            <person name="Nielsen K.L."/>
            <person name="Nielsen P.H."/>
        </authorList>
    </citation>
    <scope>NUCLEOTIDE SEQUENCE [LARGE SCALE GENOMIC DNA]</scope>
    <source>
        <strain evidence="2 3">Lp2</strain>
    </source>
</reference>
<evidence type="ECO:0008006" key="4">
    <source>
        <dbReference type="Google" id="ProtNLM"/>
    </source>
</evidence>
<comment type="caution">
    <text evidence="2">The sequence shown here is derived from an EMBL/GenBank/DDBJ whole genome shotgun (WGS) entry which is preliminary data.</text>
</comment>
<keyword evidence="3" id="KW-1185">Reference proteome</keyword>
<dbReference type="InterPro" id="IPR027417">
    <property type="entry name" value="P-loop_NTPase"/>
</dbReference>
<dbReference type="OrthoDB" id="4711350at2"/>
<accession>N0DY74</accession>
<name>N0DY74_9MICO</name>
<organism evidence="2 3">
    <name type="scientific">Phycicoccus elongatus Lp2</name>
    <dbReference type="NCBI Taxonomy" id="1193181"/>
    <lineage>
        <taxon>Bacteria</taxon>
        <taxon>Bacillati</taxon>
        <taxon>Actinomycetota</taxon>
        <taxon>Actinomycetes</taxon>
        <taxon>Micrococcales</taxon>
        <taxon>Intrasporangiaceae</taxon>
        <taxon>Phycicoccus</taxon>
    </lineage>
</organism>
<feature type="region of interest" description="Disordered" evidence="1">
    <location>
        <begin position="1"/>
        <end position="25"/>
    </location>
</feature>
<dbReference type="RefSeq" id="WP_010849421.1">
    <property type="nucleotide sequence ID" value="NZ_HF570956.1"/>
</dbReference>
<sequence length="348" mass="37119">MDAQLWHAQATSPPPALPAPLPPAQLAASSPEARTAYADSVRIALRGRPVPSPVHERVSADLTFALESAMLAPAGARTVIAVSAPFTAGKSTLVKAWAQSLHRHWLGDVASDSCPRWAPEPGLMADWVPVVYLSLQSESRSRDLYAQILGFIGNIKAAESTETRMALQTTKSFGLHQIRLLIIDDAHMLRTSSITGRATLNAVKHLNTTLGEHGGVLVLVGAHISGGEALSDPQIRGRLSEHTVAPYAIDTPAGRRDWQRLLRGLEEMLSPYLPGEPPGYLARHHAAYLWSRTQGFVGDTATVVIDAATAALATGEPLGRAHFDAVRLSGRAQDQTARAEAMATASGQ</sequence>
<dbReference type="STRING" id="1193181.BN10_140075"/>
<dbReference type="SUPFAM" id="SSF52540">
    <property type="entry name" value="P-loop containing nucleoside triphosphate hydrolases"/>
    <property type="match status" value="1"/>
</dbReference>
<gene>
    <name evidence="2" type="ORF">BN10_140075</name>
</gene>